<dbReference type="EMBL" id="RKQK01000001">
    <property type="protein sequence ID" value="RPE71490.1"/>
    <property type="molecule type" value="Genomic_DNA"/>
</dbReference>
<evidence type="ECO:0000313" key="7">
    <source>
        <dbReference type="Proteomes" id="UP000269689"/>
    </source>
</evidence>
<dbReference type="InterPro" id="IPR023380">
    <property type="entry name" value="DsbB-like_sf"/>
</dbReference>
<keyword evidence="4 5" id="KW-0472">Membrane</keyword>
<keyword evidence="2 5" id="KW-0812">Transmembrane</keyword>
<name>A0A3N4VCF0_9RHOB</name>
<evidence type="ECO:0000256" key="2">
    <source>
        <dbReference type="ARBA" id="ARBA00022692"/>
    </source>
</evidence>
<dbReference type="RefSeq" id="WP_342772282.1">
    <property type="nucleotide sequence ID" value="NZ_RKQK01000001.1"/>
</dbReference>
<dbReference type="Proteomes" id="UP000269689">
    <property type="component" value="Unassembled WGS sequence"/>
</dbReference>
<comment type="subcellular location">
    <subcellularLocation>
        <location evidence="1">Membrane</location>
        <topology evidence="1">Multi-pass membrane protein</topology>
    </subcellularLocation>
</comment>
<dbReference type="GO" id="GO:0015035">
    <property type="term" value="F:protein-disulfide reductase activity"/>
    <property type="evidence" value="ECO:0007669"/>
    <property type="project" value="InterPro"/>
</dbReference>
<dbReference type="Pfam" id="PF02600">
    <property type="entry name" value="DsbB"/>
    <property type="match status" value="1"/>
</dbReference>
<dbReference type="GO" id="GO:0016020">
    <property type="term" value="C:membrane"/>
    <property type="evidence" value="ECO:0007669"/>
    <property type="project" value="UniProtKB-SubCell"/>
</dbReference>
<proteinExistence type="predicted"/>
<organism evidence="6 7">
    <name type="scientific">Pacificibacter maritimus</name>
    <dbReference type="NCBI Taxonomy" id="762213"/>
    <lineage>
        <taxon>Bacteria</taxon>
        <taxon>Pseudomonadati</taxon>
        <taxon>Pseudomonadota</taxon>
        <taxon>Alphaproteobacteria</taxon>
        <taxon>Rhodobacterales</taxon>
        <taxon>Roseobacteraceae</taxon>
        <taxon>Pacificibacter</taxon>
    </lineage>
</organism>
<accession>A0A3N4VCF0</accession>
<evidence type="ECO:0000256" key="5">
    <source>
        <dbReference type="SAM" id="Phobius"/>
    </source>
</evidence>
<keyword evidence="3 5" id="KW-1133">Transmembrane helix</keyword>
<evidence type="ECO:0000313" key="6">
    <source>
        <dbReference type="EMBL" id="RPE71490.1"/>
    </source>
</evidence>
<dbReference type="PIRSF" id="PIRSF033913">
    <property type="entry name" value="S-S_format_DsbB"/>
    <property type="match status" value="1"/>
</dbReference>
<evidence type="ECO:0000256" key="3">
    <source>
        <dbReference type="ARBA" id="ARBA00022989"/>
    </source>
</evidence>
<feature type="transmembrane region" description="Helical" evidence="5">
    <location>
        <begin position="135"/>
        <end position="153"/>
    </location>
</feature>
<gene>
    <name evidence="6" type="ORF">EDD53_0609</name>
</gene>
<evidence type="ECO:0000256" key="4">
    <source>
        <dbReference type="ARBA" id="ARBA00023136"/>
    </source>
</evidence>
<dbReference type="SUPFAM" id="SSF158442">
    <property type="entry name" value="DsbB-like"/>
    <property type="match status" value="1"/>
</dbReference>
<dbReference type="Gene3D" id="1.20.1550.10">
    <property type="entry name" value="DsbB-like"/>
    <property type="match status" value="1"/>
</dbReference>
<evidence type="ECO:0000256" key="1">
    <source>
        <dbReference type="ARBA" id="ARBA00004141"/>
    </source>
</evidence>
<dbReference type="InterPro" id="IPR003752">
    <property type="entry name" value="DiS_bond_form_DsbB/BdbC"/>
</dbReference>
<sequence length="157" mass="16476">MKQMTRTQLVTMAAGGSLALLLGAFLFQALGYAPCKMCLWQRWPHAAAIALGAAYMGVQTRVLCWLGAGATAITSALGAYHTGVERKWWQGPTSCTGGGDGLLGLTGGDLLPGSAVDAIVMCDAVTWQFLGLSMASYNFIFSAVLMVIWVIAARKAA</sequence>
<comment type="caution">
    <text evidence="6">The sequence shown here is derived from an EMBL/GenBank/DDBJ whole genome shotgun (WGS) entry which is preliminary data.</text>
</comment>
<dbReference type="GO" id="GO:0006457">
    <property type="term" value="P:protein folding"/>
    <property type="evidence" value="ECO:0007669"/>
    <property type="project" value="InterPro"/>
</dbReference>
<dbReference type="AlphaFoldDB" id="A0A3N4VCF0"/>
<reference evidence="6 7" key="1">
    <citation type="submission" date="2018-11" db="EMBL/GenBank/DDBJ databases">
        <title>Genomic Encyclopedia of Type Strains, Phase IV (KMG-IV): sequencing the most valuable type-strain genomes for metagenomic binning, comparative biology and taxonomic classification.</title>
        <authorList>
            <person name="Goeker M."/>
        </authorList>
    </citation>
    <scope>NUCLEOTIDE SEQUENCE [LARGE SCALE GENOMIC DNA]</scope>
    <source>
        <strain evidence="6 7">DSM 104731</strain>
    </source>
</reference>
<protein>
    <submittedName>
        <fullName evidence="6">Disulfide bond formation protein DsbB</fullName>
    </submittedName>
</protein>
<dbReference type="InterPro" id="IPR024199">
    <property type="entry name" value="Uncharacterised_DsbB"/>
</dbReference>
<keyword evidence="7" id="KW-1185">Reference proteome</keyword>